<dbReference type="EMBL" id="FR824049">
    <property type="protein sequence ID" value="CCA14491.1"/>
    <property type="molecule type" value="Genomic_DNA"/>
</dbReference>
<evidence type="ECO:0000313" key="1">
    <source>
        <dbReference type="EMBL" id="CCA14491.1"/>
    </source>
</evidence>
<sequence length="103" mass="11981">MTAEASSCDTLCGVEHTSNHCGNLLIPICSEHDFSTQLRIRFYRFPSYFLLTKYIKSGQSMILFKAPKVLRIHQIDQCVRQKLETQHKTHFDKIARSQFISVF</sequence>
<dbReference type="HOGENOM" id="CLU_2268834_0_0_1"/>
<accession>F0W0B9</accession>
<gene>
    <name evidence="1" type="primary">AlNc14C4G562</name>
    <name evidence="1" type="ORF">ALNC14_006340</name>
</gene>
<proteinExistence type="predicted"/>
<reference evidence="1" key="1">
    <citation type="journal article" date="2011" name="PLoS Biol.">
        <title>Gene gain and loss during evolution of obligate parasitism in the white rust pathogen of Arabidopsis thaliana.</title>
        <authorList>
            <person name="Kemen E."/>
            <person name="Gardiner A."/>
            <person name="Schultz-Larsen T."/>
            <person name="Kemen A.C."/>
            <person name="Balmuth A.L."/>
            <person name="Robert-Seilaniantz A."/>
            <person name="Bailey K."/>
            <person name="Holub E."/>
            <person name="Studholme D.J."/>
            <person name="Maclean D."/>
            <person name="Jones J.D."/>
        </authorList>
    </citation>
    <scope>NUCLEOTIDE SEQUENCE</scope>
</reference>
<reference evidence="1" key="2">
    <citation type="submission" date="2011-02" db="EMBL/GenBank/DDBJ databases">
        <authorList>
            <person name="MacLean D."/>
        </authorList>
    </citation>
    <scope>NUCLEOTIDE SEQUENCE</scope>
</reference>
<protein>
    <submittedName>
        <fullName evidence="1">AlNc14C4G562 protein</fullName>
    </submittedName>
</protein>
<name>F0W0B9_9STRA</name>
<organism evidence="1">
    <name type="scientific">Albugo laibachii Nc14</name>
    <dbReference type="NCBI Taxonomy" id="890382"/>
    <lineage>
        <taxon>Eukaryota</taxon>
        <taxon>Sar</taxon>
        <taxon>Stramenopiles</taxon>
        <taxon>Oomycota</taxon>
        <taxon>Peronosporomycetes</taxon>
        <taxon>Albuginales</taxon>
        <taxon>Albuginaceae</taxon>
        <taxon>Albugo</taxon>
    </lineage>
</organism>
<dbReference type="AlphaFoldDB" id="F0W0B9"/>